<dbReference type="PANTHER" id="PTHR30349">
    <property type="entry name" value="PHAGE INTEGRASE-RELATED"/>
    <property type="match status" value="1"/>
</dbReference>
<dbReference type="Proteomes" id="UP000094960">
    <property type="component" value="Chromosome"/>
</dbReference>
<dbReference type="InterPro" id="IPR002104">
    <property type="entry name" value="Integrase_catalytic"/>
</dbReference>
<dbReference type="AlphaFoldDB" id="A0A1D7YCS3"/>
<feature type="compositionally biased region" description="Polar residues" evidence="5">
    <location>
        <begin position="1"/>
        <end position="17"/>
    </location>
</feature>
<dbReference type="GO" id="GO:0003677">
    <property type="term" value="F:DNA binding"/>
    <property type="evidence" value="ECO:0007669"/>
    <property type="project" value="UniProtKB-UniRule"/>
</dbReference>
<reference evidence="9" key="1">
    <citation type="submission" date="2016-09" db="EMBL/GenBank/DDBJ databases">
        <title>Streptomyces puniciscabiei strain:TW1S1 Genome sequencing and assembly.</title>
        <authorList>
            <person name="Kim M.-K."/>
            <person name="Kim S.B."/>
        </authorList>
    </citation>
    <scope>NUCLEOTIDE SEQUENCE [LARGE SCALE GENOMIC DNA]</scope>
    <source>
        <strain evidence="9">TW1S1</strain>
    </source>
</reference>
<feature type="region of interest" description="Disordered" evidence="5">
    <location>
        <begin position="1"/>
        <end position="23"/>
    </location>
</feature>
<gene>
    <name evidence="8" type="ORF">BFF78_22195</name>
</gene>
<evidence type="ECO:0000259" key="6">
    <source>
        <dbReference type="PROSITE" id="PS51898"/>
    </source>
</evidence>
<dbReference type="PROSITE" id="PS51898">
    <property type="entry name" value="TYR_RECOMBINASE"/>
    <property type="match status" value="1"/>
</dbReference>
<evidence type="ECO:0000256" key="3">
    <source>
        <dbReference type="ARBA" id="ARBA00023172"/>
    </source>
</evidence>
<dbReference type="InterPro" id="IPR004107">
    <property type="entry name" value="Integrase_SAM-like_N"/>
</dbReference>
<organism evidence="8 9">
    <name type="scientific">Streptomyces fodineus</name>
    <dbReference type="NCBI Taxonomy" id="1904616"/>
    <lineage>
        <taxon>Bacteria</taxon>
        <taxon>Bacillati</taxon>
        <taxon>Actinomycetota</taxon>
        <taxon>Actinomycetes</taxon>
        <taxon>Kitasatosporales</taxon>
        <taxon>Streptomycetaceae</taxon>
        <taxon>Streptomyces</taxon>
    </lineage>
</organism>
<keyword evidence="9" id="KW-1185">Reference proteome</keyword>
<evidence type="ECO:0000259" key="7">
    <source>
        <dbReference type="PROSITE" id="PS51900"/>
    </source>
</evidence>
<dbReference type="GO" id="GO:0015074">
    <property type="term" value="P:DNA integration"/>
    <property type="evidence" value="ECO:0007669"/>
    <property type="project" value="UniProtKB-KW"/>
</dbReference>
<keyword evidence="2 4" id="KW-0238">DNA-binding</keyword>
<keyword evidence="1" id="KW-0229">DNA integration</keyword>
<dbReference type="SUPFAM" id="SSF56349">
    <property type="entry name" value="DNA breaking-rejoining enzymes"/>
    <property type="match status" value="1"/>
</dbReference>
<dbReference type="InterPro" id="IPR010998">
    <property type="entry name" value="Integrase_recombinase_N"/>
</dbReference>
<evidence type="ECO:0000256" key="1">
    <source>
        <dbReference type="ARBA" id="ARBA00022908"/>
    </source>
</evidence>
<evidence type="ECO:0000256" key="5">
    <source>
        <dbReference type="SAM" id="MobiDB-lite"/>
    </source>
</evidence>
<dbReference type="InterPro" id="IPR013762">
    <property type="entry name" value="Integrase-like_cat_sf"/>
</dbReference>
<dbReference type="Gene3D" id="1.10.150.130">
    <property type="match status" value="1"/>
</dbReference>
<protein>
    <submittedName>
        <fullName evidence="8">Integrase</fullName>
    </submittedName>
</protein>
<evidence type="ECO:0000313" key="9">
    <source>
        <dbReference type="Proteomes" id="UP000094960"/>
    </source>
</evidence>
<dbReference type="Gene3D" id="1.10.443.10">
    <property type="entry name" value="Intergrase catalytic core"/>
    <property type="match status" value="1"/>
</dbReference>
<dbReference type="RefSeq" id="WP_069779990.1">
    <property type="nucleotide sequence ID" value="NZ_CP017248.1"/>
</dbReference>
<dbReference type="InterPro" id="IPR011010">
    <property type="entry name" value="DNA_brk_join_enz"/>
</dbReference>
<dbReference type="KEGG" id="spun:BFF78_22195"/>
<feature type="domain" description="Tyr recombinase" evidence="6">
    <location>
        <begin position="181"/>
        <end position="401"/>
    </location>
</feature>
<name>A0A1D7YCS3_9ACTN</name>
<dbReference type="EMBL" id="CP017248">
    <property type="protein sequence ID" value="AOR33417.1"/>
    <property type="molecule type" value="Genomic_DNA"/>
</dbReference>
<dbReference type="InterPro" id="IPR044068">
    <property type="entry name" value="CB"/>
</dbReference>
<feature type="domain" description="Core-binding (CB)" evidence="7">
    <location>
        <begin position="77"/>
        <end position="160"/>
    </location>
</feature>
<evidence type="ECO:0000256" key="4">
    <source>
        <dbReference type="PROSITE-ProRule" id="PRU01248"/>
    </source>
</evidence>
<dbReference type="PROSITE" id="PS51900">
    <property type="entry name" value="CB"/>
    <property type="match status" value="1"/>
</dbReference>
<sequence length="591" mass="66736">MAQTPKPQKSRQPNGASSIFLGKDGRWHGYVTVGTKDNGKPDRRHVSRRTRPEVTKLVRELEKQRDSTGVAKAGQTWTVETWLIHWVENIAAPSVSENTIDGYRVAVYHHLIPGLGAHRLEKLEPEHLERFYRKMQANGSSAGTAHQAHRTVRTALNEAVRRRHLATNPASIAKAPKLEEEEVEPYTVEEVQRLLLEADKHRNTARWVIALALGLRQGEALGLKWEDVDFDAGVILVRRGRLRPRYQHGCGDKCGRKPGYCPQKTSVRRETKDTKTRAGKRPIGVPEELLKLLRRHREEQERERVLARDLWVEKGYVFTSPIGEPLNPNTDFHRWKDLLKAAKVRDGRLHDARHTAATVLLILGVPDAVVDRIMGWEPGKSARMRRRYQHLTGPVLQQTAAKVGGLLWGTAPRPTQPAPGGSVPGPSQGAAAAESTVYVARLGERRVPFLHRQHAETLATQWRADHAGRQAEVEEWEHWKWESEGPGGLRAVRDRMPDRRLVHHAHAVFLPGGDRLNIGRDERWSVSAWEFETDLYTDLPVRWHTIRRPGQEVEAQVRGTDEEAVAAAFAEACAQAVDRAMSPHKYGDVVD</sequence>
<dbReference type="PANTHER" id="PTHR30349:SF91">
    <property type="entry name" value="INTA PROTEIN"/>
    <property type="match status" value="1"/>
</dbReference>
<dbReference type="CDD" id="cd01189">
    <property type="entry name" value="INT_ICEBs1_C_like"/>
    <property type="match status" value="1"/>
</dbReference>
<evidence type="ECO:0000256" key="2">
    <source>
        <dbReference type="ARBA" id="ARBA00023125"/>
    </source>
</evidence>
<keyword evidence="3" id="KW-0233">DNA recombination</keyword>
<proteinExistence type="predicted"/>
<dbReference type="Pfam" id="PF00589">
    <property type="entry name" value="Phage_integrase"/>
    <property type="match status" value="1"/>
</dbReference>
<evidence type="ECO:0000313" key="8">
    <source>
        <dbReference type="EMBL" id="AOR33417.1"/>
    </source>
</evidence>
<dbReference type="Pfam" id="PF14659">
    <property type="entry name" value="Phage_int_SAM_3"/>
    <property type="match status" value="1"/>
</dbReference>
<dbReference type="InterPro" id="IPR050090">
    <property type="entry name" value="Tyrosine_recombinase_XerCD"/>
</dbReference>
<dbReference type="GO" id="GO:0006310">
    <property type="term" value="P:DNA recombination"/>
    <property type="evidence" value="ECO:0007669"/>
    <property type="project" value="UniProtKB-KW"/>
</dbReference>
<accession>A0A1D7YCS3</accession>